<evidence type="ECO:0000256" key="1">
    <source>
        <dbReference type="ARBA" id="ARBA00009995"/>
    </source>
</evidence>
<dbReference type="AlphaFoldDB" id="A0AAV5SH86"/>
<name>A0AAV5SH86_9BILA</name>
<accession>A0AAV5SH86</accession>
<dbReference type="Proteomes" id="UP001432027">
    <property type="component" value="Unassembled WGS sequence"/>
</dbReference>
<dbReference type="PANTHER" id="PTHR48043">
    <property type="entry name" value="EG:EG0003.4 PROTEIN-RELATED"/>
    <property type="match status" value="1"/>
</dbReference>
<dbReference type="SUPFAM" id="SSF53756">
    <property type="entry name" value="UDP-Glycosyltransferase/glycogen phosphorylase"/>
    <property type="match status" value="1"/>
</dbReference>
<dbReference type="GO" id="GO:0015020">
    <property type="term" value="F:glucuronosyltransferase activity"/>
    <property type="evidence" value="ECO:0007669"/>
    <property type="project" value="UniProtKB-EC"/>
</dbReference>
<dbReference type="PANTHER" id="PTHR48043:SF23">
    <property type="entry name" value="UDP-GLUCURONOSYLTRANSFERASE"/>
    <property type="match status" value="1"/>
</dbReference>
<reference evidence="5" key="1">
    <citation type="submission" date="2023-10" db="EMBL/GenBank/DDBJ databases">
        <title>Genome assembly of Pristionchus species.</title>
        <authorList>
            <person name="Yoshida K."/>
            <person name="Sommer R.J."/>
        </authorList>
    </citation>
    <scope>NUCLEOTIDE SEQUENCE</scope>
    <source>
        <strain evidence="5">RS0144</strain>
    </source>
</reference>
<feature type="non-terminal residue" evidence="5">
    <location>
        <position position="1"/>
    </location>
</feature>
<dbReference type="EC" id="2.4.1.17" evidence="2"/>
<evidence type="ECO:0000256" key="3">
    <source>
        <dbReference type="ARBA" id="ARBA00022676"/>
    </source>
</evidence>
<evidence type="ECO:0000313" key="6">
    <source>
        <dbReference type="Proteomes" id="UP001432027"/>
    </source>
</evidence>
<evidence type="ECO:0000313" key="5">
    <source>
        <dbReference type="EMBL" id="GMS82736.1"/>
    </source>
</evidence>
<dbReference type="InterPro" id="IPR050271">
    <property type="entry name" value="UDP-glycosyltransferase"/>
</dbReference>
<keyword evidence="6" id="KW-1185">Reference proteome</keyword>
<evidence type="ECO:0000256" key="4">
    <source>
        <dbReference type="ARBA" id="ARBA00022679"/>
    </source>
</evidence>
<dbReference type="EMBL" id="BTSX01000002">
    <property type="protein sequence ID" value="GMS82736.1"/>
    <property type="molecule type" value="Genomic_DNA"/>
</dbReference>
<proteinExistence type="inferred from homology"/>
<evidence type="ECO:0000256" key="2">
    <source>
        <dbReference type="ARBA" id="ARBA00012544"/>
    </source>
</evidence>
<comment type="similarity">
    <text evidence="1">Belongs to the UDP-glycosyltransferase family.</text>
</comment>
<protein>
    <recommendedName>
        <fullName evidence="2">glucuronosyltransferase</fullName>
        <ecNumber evidence="2">2.4.1.17</ecNumber>
    </recommendedName>
</protein>
<organism evidence="5 6">
    <name type="scientific">Pristionchus entomophagus</name>
    <dbReference type="NCBI Taxonomy" id="358040"/>
    <lineage>
        <taxon>Eukaryota</taxon>
        <taxon>Metazoa</taxon>
        <taxon>Ecdysozoa</taxon>
        <taxon>Nematoda</taxon>
        <taxon>Chromadorea</taxon>
        <taxon>Rhabditida</taxon>
        <taxon>Rhabditina</taxon>
        <taxon>Diplogasteromorpha</taxon>
        <taxon>Diplogasteroidea</taxon>
        <taxon>Neodiplogasteridae</taxon>
        <taxon>Pristionchus</taxon>
    </lineage>
</organism>
<keyword evidence="3" id="KW-0328">Glycosyltransferase</keyword>
<keyword evidence="4" id="KW-0808">Transferase</keyword>
<comment type="caution">
    <text evidence="5">The sequence shown here is derived from an EMBL/GenBank/DDBJ whole genome shotgun (WGS) entry which is preliminary data.</text>
</comment>
<feature type="non-terminal residue" evidence="5">
    <location>
        <position position="110"/>
    </location>
</feature>
<gene>
    <name evidence="5" type="ORF">PENTCL1PPCAC_4911</name>
</gene>
<sequence length="110" mass="12330">LLLVSSSVSFKILVYNSRYAHSHSNFLGNIADVLVEAGHNVTSIIPIIDVDVLDAKDKSTKIYIEASEETREMRTLFAQQFASQCKAVLDQTVLLERLKNESYDVVIVEN</sequence>